<reference evidence="2 3" key="1">
    <citation type="submission" date="2019-09" db="EMBL/GenBank/DDBJ databases">
        <authorList>
            <person name="Dittami M. S."/>
        </authorList>
    </citation>
    <scope>NUCLEOTIDE SEQUENCE [LARGE SCALE GENOMIC DNA]</scope>
    <source>
        <strain evidence="2">SPHINGO391</strain>
    </source>
</reference>
<dbReference type="AlphaFoldDB" id="A0A5E7XRR4"/>
<sequence>MHDLQLGTQPWVSGLDLTSYLIGSLLIETDDVQSDVFIMIAILVRKKRHSECAPYKSKALVAPSISCSWGKPPAGSQRGRSTPNSRPTP</sequence>
<dbReference type="EMBL" id="CABVLI010000001">
    <property type="protein sequence ID" value="VVS95883.1"/>
    <property type="molecule type" value="Genomic_DNA"/>
</dbReference>
<evidence type="ECO:0000313" key="2">
    <source>
        <dbReference type="EMBL" id="VVS95883.1"/>
    </source>
</evidence>
<protein>
    <submittedName>
        <fullName evidence="2">Uncharacterized protein</fullName>
    </submittedName>
</protein>
<organism evidence="2 3">
    <name type="scientific">Sphingomonas aurantiaca</name>
    <dbReference type="NCBI Taxonomy" id="185949"/>
    <lineage>
        <taxon>Bacteria</taxon>
        <taxon>Pseudomonadati</taxon>
        <taxon>Pseudomonadota</taxon>
        <taxon>Alphaproteobacteria</taxon>
        <taxon>Sphingomonadales</taxon>
        <taxon>Sphingomonadaceae</taxon>
        <taxon>Sphingomonas</taxon>
    </lineage>
</organism>
<feature type="compositionally biased region" description="Polar residues" evidence="1">
    <location>
        <begin position="78"/>
        <end position="89"/>
    </location>
</feature>
<dbReference type="Proteomes" id="UP000326857">
    <property type="component" value="Unassembled WGS sequence"/>
</dbReference>
<evidence type="ECO:0000313" key="3">
    <source>
        <dbReference type="Proteomes" id="UP000326857"/>
    </source>
</evidence>
<proteinExistence type="predicted"/>
<name>A0A5E7XRR4_9SPHN</name>
<accession>A0A5E7XRR4</accession>
<gene>
    <name evidence="2" type="ORF">SPHINGO391_10012</name>
</gene>
<feature type="region of interest" description="Disordered" evidence="1">
    <location>
        <begin position="67"/>
        <end position="89"/>
    </location>
</feature>
<evidence type="ECO:0000256" key="1">
    <source>
        <dbReference type="SAM" id="MobiDB-lite"/>
    </source>
</evidence>